<sequence length="113" mass="13039">MKIKTRKQGNSITVTVPKEFNIDEDMTMEAKLFPTGIFYEFIKSEDDFLDFDTEVLHELVSQGVTGEDLVNKFSQRKKEVSKALQKLSVETMSEPIMTRTELEKEINKECSPQ</sequence>
<reference evidence="1 2" key="1">
    <citation type="submission" date="2021-03" db="EMBL/GenBank/DDBJ databases">
        <title>Enterococcal diversity collection.</title>
        <authorList>
            <person name="Gilmore M.S."/>
            <person name="Schwartzman J."/>
            <person name="Van Tyne D."/>
            <person name="Martin M."/>
            <person name="Earl A.M."/>
            <person name="Manson A.L."/>
            <person name="Straub T."/>
            <person name="Salamzade R."/>
            <person name="Saavedra J."/>
            <person name="Lebreton F."/>
            <person name="Prichula J."/>
            <person name="Schaufler K."/>
            <person name="Gaca A."/>
            <person name="Sgardioli B."/>
            <person name="Wagenaar J."/>
            <person name="Strong T."/>
        </authorList>
    </citation>
    <scope>NUCLEOTIDE SEQUENCE [LARGE SCALE GENOMIC DNA]</scope>
    <source>
        <strain evidence="1 2">669A</strain>
    </source>
</reference>
<organism evidence="1 2">
    <name type="scientific">Candidatus Enterococcus moelleringii</name>
    <dbReference type="NCBI Taxonomy" id="2815325"/>
    <lineage>
        <taxon>Bacteria</taxon>
        <taxon>Bacillati</taxon>
        <taxon>Bacillota</taxon>
        <taxon>Bacilli</taxon>
        <taxon>Lactobacillales</taxon>
        <taxon>Enterococcaceae</taxon>
        <taxon>Enterococcus</taxon>
    </lineage>
</organism>
<dbReference type="Proteomes" id="UP000664601">
    <property type="component" value="Unassembled WGS sequence"/>
</dbReference>
<protein>
    <submittedName>
        <fullName evidence="1">Toxin-antitoxin system</fullName>
    </submittedName>
</protein>
<name>A0ABS3LGS1_9ENTE</name>
<dbReference type="EMBL" id="JAFREM010000048">
    <property type="protein sequence ID" value="MBO1308825.1"/>
    <property type="molecule type" value="Genomic_DNA"/>
</dbReference>
<accession>A0ABS3LGS1</accession>
<comment type="caution">
    <text evidence="1">The sequence shown here is derived from an EMBL/GenBank/DDBJ whole genome shotgun (WGS) entry which is preliminary data.</text>
</comment>
<proteinExistence type="predicted"/>
<gene>
    <name evidence="1" type="ORF">JZO70_21820</name>
</gene>
<keyword evidence="2" id="KW-1185">Reference proteome</keyword>
<dbReference type="RefSeq" id="WP_207675815.1">
    <property type="nucleotide sequence ID" value="NZ_JAFREM010000048.1"/>
</dbReference>
<evidence type="ECO:0000313" key="1">
    <source>
        <dbReference type="EMBL" id="MBO1308825.1"/>
    </source>
</evidence>
<evidence type="ECO:0000313" key="2">
    <source>
        <dbReference type="Proteomes" id="UP000664601"/>
    </source>
</evidence>